<comment type="caution">
    <text evidence="1">The sequence shown here is derived from an EMBL/GenBank/DDBJ whole genome shotgun (WGS) entry which is preliminary data.</text>
</comment>
<dbReference type="Proteomes" id="UP001227268">
    <property type="component" value="Unassembled WGS sequence"/>
</dbReference>
<evidence type="ECO:0000313" key="1">
    <source>
        <dbReference type="EMBL" id="KAJ9100604.1"/>
    </source>
</evidence>
<gene>
    <name evidence="1" type="ORF">QFC21_003648</name>
</gene>
<keyword evidence="2" id="KW-1185">Reference proteome</keyword>
<reference evidence="1" key="1">
    <citation type="submission" date="2023-04" db="EMBL/GenBank/DDBJ databases">
        <title>Draft Genome sequencing of Naganishia species isolated from polar environments using Oxford Nanopore Technology.</title>
        <authorList>
            <person name="Leo P."/>
            <person name="Venkateswaran K."/>
        </authorList>
    </citation>
    <scope>NUCLEOTIDE SEQUENCE</scope>
    <source>
        <strain evidence="1">MNA-CCFEE 5423</strain>
    </source>
</reference>
<proteinExistence type="predicted"/>
<organism evidence="1 2">
    <name type="scientific">Naganishia friedmannii</name>
    <dbReference type="NCBI Taxonomy" id="89922"/>
    <lineage>
        <taxon>Eukaryota</taxon>
        <taxon>Fungi</taxon>
        <taxon>Dikarya</taxon>
        <taxon>Basidiomycota</taxon>
        <taxon>Agaricomycotina</taxon>
        <taxon>Tremellomycetes</taxon>
        <taxon>Filobasidiales</taxon>
        <taxon>Filobasidiaceae</taxon>
        <taxon>Naganishia</taxon>
    </lineage>
</organism>
<evidence type="ECO:0000313" key="2">
    <source>
        <dbReference type="Proteomes" id="UP001227268"/>
    </source>
</evidence>
<protein>
    <submittedName>
        <fullName evidence="1">Uncharacterized protein</fullName>
    </submittedName>
</protein>
<dbReference type="EMBL" id="JASBWT010000011">
    <property type="protein sequence ID" value="KAJ9100604.1"/>
    <property type="molecule type" value="Genomic_DNA"/>
</dbReference>
<sequence>MSQSPTINGLDSPPPPSPFRIDATPPRPRPAGGAEQINLFFSPANSEAPSARGAAAGSYIRHKSPPQVYTRTARSRAYDDDEDEDEDEEEGNSRAGELPPPNPKRQRQRAAVTSSVAGRNRALPSAQNQASALALFDDLDPATATTSRNVNGNTGNRNGNGNGNETLFDPLMGPVGMMEDDTGGRAREGEEGKKRSMPKMDVERVASSRTLKHASAADPERDLAGKNRLLGDRGFPALIKDAKRFRIRGKGHEAKDLANLLSMYQLWAHQMYPKMTFGDTVTKVETLCGTNLAKSALRGYRERDREMKDALFREPTPPPAGSSTTVPFQDRGDADLMDDMRLPERTESISNAASADLGLTGVSPPAGELQEEEEEEDYEAMIAAAQAEAEDAQRQLASTTTRTGDRADDGDNDDDFPSISIDEQEMEMAMASAPVAGRANVTSVAQGGEDEYEDDWAAMDGM</sequence>
<accession>A0ACC2VNN9</accession>
<name>A0ACC2VNN9_9TREE</name>